<protein>
    <submittedName>
        <fullName evidence="2">Uncharacterized protein</fullName>
    </submittedName>
</protein>
<name>A0A1I8PYV1_STOCA</name>
<keyword evidence="1" id="KW-0732">Signal</keyword>
<accession>A0A1I8PYV1</accession>
<organism evidence="2 3">
    <name type="scientific">Stomoxys calcitrans</name>
    <name type="common">Stable fly</name>
    <name type="synonym">Conops calcitrans</name>
    <dbReference type="NCBI Taxonomy" id="35570"/>
    <lineage>
        <taxon>Eukaryota</taxon>
        <taxon>Metazoa</taxon>
        <taxon>Ecdysozoa</taxon>
        <taxon>Arthropoda</taxon>
        <taxon>Hexapoda</taxon>
        <taxon>Insecta</taxon>
        <taxon>Pterygota</taxon>
        <taxon>Neoptera</taxon>
        <taxon>Endopterygota</taxon>
        <taxon>Diptera</taxon>
        <taxon>Brachycera</taxon>
        <taxon>Muscomorpha</taxon>
        <taxon>Muscoidea</taxon>
        <taxon>Muscidae</taxon>
        <taxon>Stomoxys</taxon>
    </lineage>
</organism>
<dbReference type="OrthoDB" id="10452905at2759"/>
<proteinExistence type="predicted"/>
<dbReference type="EnsemblMetazoa" id="SCAU012340-RA">
    <property type="protein sequence ID" value="SCAU012340-PA"/>
    <property type="gene ID" value="SCAU012340"/>
</dbReference>
<evidence type="ECO:0000313" key="3">
    <source>
        <dbReference type="Proteomes" id="UP000095300"/>
    </source>
</evidence>
<sequence>MIISPFKWTLLLVAIIAVQPILSTAVPESNEISDLQQSKRYKLVAFAFENLHRSLWPEELYPAMKNYLNDVKKWSDHDEMLQQSQYYVKIQQTLKTCLDLLEELSNHPFNCSQETALKAKHDTLKALFKSVESERCQQMWASKYLDFTLQMRTILRKSADKFYILLTAAVAAYDKSLDEVEEYEEVDILRWNERFIKETDFSRKQLLTIEFMGLFPDERNILESDCKIQYTNFL</sequence>
<dbReference type="VEuPathDB" id="VectorBase:SCAU012340"/>
<dbReference type="Proteomes" id="UP000095300">
    <property type="component" value="Unassembled WGS sequence"/>
</dbReference>
<dbReference type="AlphaFoldDB" id="A0A1I8PYV1"/>
<reference evidence="2" key="1">
    <citation type="submission" date="2020-05" db="UniProtKB">
        <authorList>
            <consortium name="EnsemblMetazoa"/>
        </authorList>
    </citation>
    <scope>IDENTIFICATION</scope>
    <source>
        <strain evidence="2">USDA</strain>
    </source>
</reference>
<feature type="chain" id="PRO_5009327464" evidence="1">
    <location>
        <begin position="26"/>
        <end position="234"/>
    </location>
</feature>
<keyword evidence="3" id="KW-1185">Reference proteome</keyword>
<evidence type="ECO:0000256" key="1">
    <source>
        <dbReference type="SAM" id="SignalP"/>
    </source>
</evidence>
<feature type="signal peptide" evidence="1">
    <location>
        <begin position="1"/>
        <end position="25"/>
    </location>
</feature>
<evidence type="ECO:0000313" key="2">
    <source>
        <dbReference type="EnsemblMetazoa" id="SCAU012340-PA"/>
    </source>
</evidence>
<gene>
    <name evidence="2" type="primary">106087704</name>
</gene>
<dbReference type="KEGG" id="scac:106087704"/>